<evidence type="ECO:0000256" key="1">
    <source>
        <dbReference type="SAM" id="MobiDB-lite"/>
    </source>
</evidence>
<dbReference type="EMBL" id="SAUN01000001">
    <property type="protein sequence ID" value="RVX47908.1"/>
    <property type="molecule type" value="Genomic_DNA"/>
</dbReference>
<evidence type="ECO:0000256" key="2">
    <source>
        <dbReference type="SAM" id="Phobius"/>
    </source>
</evidence>
<evidence type="ECO:0000313" key="4">
    <source>
        <dbReference type="Proteomes" id="UP000284824"/>
    </source>
</evidence>
<sequence>MEGDHRVWPPQPGARHRRTPPEDTESTWGEAPGRRSPRQEEPRRGPESPRRPHPLDLDAGESEDLDEPWNPRIRRTADHDPGPGPHPGADWPPGGSPEPPAAGWGRGVEHPAERDDWGRGLERDEWGRVPERDDWGRSLQQDGWERGHASNSPLSAPTWDTLPPSARLYGTPVDPGVRRRAGARLWRRWAVVLAALLAGTGLVAGATAVVLRITEPGAEPGRLSDGLAGVTATLPQGWRVAAVPPVTGFTSVVRDGSGGLVMARPVPAGVVDAEEATAEAAELYSRLLLKGDRVSIVEDKEIPGGHTRALRAEYRDVVNRPAFMRVMLITRGDRAVLLLGLLQPEETARRQALDAVMMRIR</sequence>
<feature type="compositionally biased region" description="Basic and acidic residues" evidence="1">
    <location>
        <begin position="107"/>
        <end position="136"/>
    </location>
</feature>
<organism evidence="3 4">
    <name type="scientific">Nonomuraea polychroma</name>
    <dbReference type="NCBI Taxonomy" id="46176"/>
    <lineage>
        <taxon>Bacteria</taxon>
        <taxon>Bacillati</taxon>
        <taxon>Actinomycetota</taxon>
        <taxon>Actinomycetes</taxon>
        <taxon>Streptosporangiales</taxon>
        <taxon>Streptosporangiaceae</taxon>
        <taxon>Nonomuraea</taxon>
    </lineage>
</organism>
<accession>A0A438MPY2</accession>
<keyword evidence="4" id="KW-1185">Reference proteome</keyword>
<feature type="compositionally biased region" description="Basic and acidic residues" evidence="1">
    <location>
        <begin position="37"/>
        <end position="56"/>
    </location>
</feature>
<feature type="compositionally biased region" description="Acidic residues" evidence="1">
    <location>
        <begin position="58"/>
        <end position="67"/>
    </location>
</feature>
<protein>
    <submittedName>
        <fullName evidence="3">Uncharacterized protein</fullName>
    </submittedName>
</protein>
<dbReference type="Proteomes" id="UP000284824">
    <property type="component" value="Unassembled WGS sequence"/>
</dbReference>
<dbReference type="AlphaFoldDB" id="A0A438MPY2"/>
<keyword evidence="2" id="KW-0472">Membrane</keyword>
<gene>
    <name evidence="3" type="ORF">EDD27_10860</name>
</gene>
<evidence type="ECO:0000313" key="3">
    <source>
        <dbReference type="EMBL" id="RVX47908.1"/>
    </source>
</evidence>
<reference evidence="3 4" key="1">
    <citation type="submission" date="2019-01" db="EMBL/GenBank/DDBJ databases">
        <title>Sequencing the genomes of 1000 actinobacteria strains.</title>
        <authorList>
            <person name="Klenk H.-P."/>
        </authorList>
    </citation>
    <scope>NUCLEOTIDE SEQUENCE [LARGE SCALE GENOMIC DNA]</scope>
    <source>
        <strain evidence="3 4">DSM 43925</strain>
    </source>
</reference>
<keyword evidence="2" id="KW-1133">Transmembrane helix</keyword>
<comment type="caution">
    <text evidence="3">The sequence shown here is derived from an EMBL/GenBank/DDBJ whole genome shotgun (WGS) entry which is preliminary data.</text>
</comment>
<feature type="transmembrane region" description="Helical" evidence="2">
    <location>
        <begin position="189"/>
        <end position="211"/>
    </location>
</feature>
<name>A0A438MPY2_9ACTN</name>
<proteinExistence type="predicted"/>
<feature type="region of interest" description="Disordered" evidence="1">
    <location>
        <begin position="1"/>
        <end position="159"/>
    </location>
</feature>
<keyword evidence="2" id="KW-0812">Transmembrane</keyword>